<evidence type="ECO:0000256" key="2">
    <source>
        <dbReference type="SAM" id="SignalP"/>
    </source>
</evidence>
<evidence type="ECO:0000313" key="3">
    <source>
        <dbReference type="EMBL" id="TEB30600.1"/>
    </source>
</evidence>
<feature type="region of interest" description="Disordered" evidence="1">
    <location>
        <begin position="22"/>
        <end position="111"/>
    </location>
</feature>
<name>A0A4Y7T922_COPMI</name>
<organism evidence="3 4">
    <name type="scientific">Coprinellus micaceus</name>
    <name type="common">Glistening ink-cap mushroom</name>
    <name type="synonym">Coprinus micaceus</name>
    <dbReference type="NCBI Taxonomy" id="71717"/>
    <lineage>
        <taxon>Eukaryota</taxon>
        <taxon>Fungi</taxon>
        <taxon>Dikarya</taxon>
        <taxon>Basidiomycota</taxon>
        <taxon>Agaricomycotina</taxon>
        <taxon>Agaricomycetes</taxon>
        <taxon>Agaricomycetidae</taxon>
        <taxon>Agaricales</taxon>
        <taxon>Agaricineae</taxon>
        <taxon>Psathyrellaceae</taxon>
        <taxon>Coprinellus</taxon>
    </lineage>
</organism>
<gene>
    <name evidence="3" type="ORF">FA13DRAFT_1733453</name>
</gene>
<evidence type="ECO:0008006" key="5">
    <source>
        <dbReference type="Google" id="ProtNLM"/>
    </source>
</evidence>
<sequence>MHIPPLLPVSMTMLALSGAALSLPLPSPQEGSSLDIYIASRANDSQTPMHPPPRSPSPPPMIQVFDPAGEIKEVIQTGPQRTGGRGRRRVNPYNKSNKTRKSKGREEDAVRQADKLALDLARLKLNSRTQS</sequence>
<dbReference type="AlphaFoldDB" id="A0A4Y7T922"/>
<evidence type="ECO:0000256" key="1">
    <source>
        <dbReference type="SAM" id="MobiDB-lite"/>
    </source>
</evidence>
<protein>
    <recommendedName>
        <fullName evidence="5">BZIP domain-containing protein</fullName>
    </recommendedName>
</protein>
<feature type="chain" id="PRO_5021344189" description="BZIP domain-containing protein" evidence="2">
    <location>
        <begin position="23"/>
        <end position="131"/>
    </location>
</feature>
<reference evidence="3 4" key="1">
    <citation type="journal article" date="2019" name="Nat. Ecol. Evol.">
        <title>Megaphylogeny resolves global patterns of mushroom evolution.</title>
        <authorList>
            <person name="Varga T."/>
            <person name="Krizsan K."/>
            <person name="Foldi C."/>
            <person name="Dima B."/>
            <person name="Sanchez-Garcia M."/>
            <person name="Sanchez-Ramirez S."/>
            <person name="Szollosi G.J."/>
            <person name="Szarkandi J.G."/>
            <person name="Papp V."/>
            <person name="Albert L."/>
            <person name="Andreopoulos W."/>
            <person name="Angelini C."/>
            <person name="Antonin V."/>
            <person name="Barry K.W."/>
            <person name="Bougher N.L."/>
            <person name="Buchanan P."/>
            <person name="Buyck B."/>
            <person name="Bense V."/>
            <person name="Catcheside P."/>
            <person name="Chovatia M."/>
            <person name="Cooper J."/>
            <person name="Damon W."/>
            <person name="Desjardin D."/>
            <person name="Finy P."/>
            <person name="Geml J."/>
            <person name="Haridas S."/>
            <person name="Hughes K."/>
            <person name="Justo A."/>
            <person name="Karasinski D."/>
            <person name="Kautmanova I."/>
            <person name="Kiss B."/>
            <person name="Kocsube S."/>
            <person name="Kotiranta H."/>
            <person name="LaButti K.M."/>
            <person name="Lechner B.E."/>
            <person name="Liimatainen K."/>
            <person name="Lipzen A."/>
            <person name="Lukacs Z."/>
            <person name="Mihaltcheva S."/>
            <person name="Morgado L.N."/>
            <person name="Niskanen T."/>
            <person name="Noordeloos M.E."/>
            <person name="Ohm R.A."/>
            <person name="Ortiz-Santana B."/>
            <person name="Ovrebo C."/>
            <person name="Racz N."/>
            <person name="Riley R."/>
            <person name="Savchenko A."/>
            <person name="Shiryaev A."/>
            <person name="Soop K."/>
            <person name="Spirin V."/>
            <person name="Szebenyi C."/>
            <person name="Tomsovsky M."/>
            <person name="Tulloss R.E."/>
            <person name="Uehling J."/>
            <person name="Grigoriev I.V."/>
            <person name="Vagvolgyi C."/>
            <person name="Papp T."/>
            <person name="Martin F.M."/>
            <person name="Miettinen O."/>
            <person name="Hibbett D.S."/>
            <person name="Nagy L.G."/>
        </authorList>
    </citation>
    <scope>NUCLEOTIDE SEQUENCE [LARGE SCALE GENOMIC DNA]</scope>
    <source>
        <strain evidence="3 4">FP101781</strain>
    </source>
</reference>
<keyword evidence="2" id="KW-0732">Signal</keyword>
<dbReference type="EMBL" id="QPFP01000022">
    <property type="protein sequence ID" value="TEB30600.1"/>
    <property type="molecule type" value="Genomic_DNA"/>
</dbReference>
<proteinExistence type="predicted"/>
<dbReference type="Proteomes" id="UP000298030">
    <property type="component" value="Unassembled WGS sequence"/>
</dbReference>
<evidence type="ECO:0000313" key="4">
    <source>
        <dbReference type="Proteomes" id="UP000298030"/>
    </source>
</evidence>
<comment type="caution">
    <text evidence="3">The sequence shown here is derived from an EMBL/GenBank/DDBJ whole genome shotgun (WGS) entry which is preliminary data.</text>
</comment>
<accession>A0A4Y7T922</accession>
<feature type="signal peptide" evidence="2">
    <location>
        <begin position="1"/>
        <end position="22"/>
    </location>
</feature>
<keyword evidence="4" id="KW-1185">Reference proteome</keyword>
<feature type="compositionally biased region" description="Pro residues" evidence="1">
    <location>
        <begin position="49"/>
        <end position="61"/>
    </location>
</feature>